<reference evidence="1 2" key="1">
    <citation type="submission" date="2023-06" db="EMBL/GenBank/DDBJ databases">
        <authorList>
            <person name="Ham H."/>
            <person name="Park D.S."/>
        </authorList>
    </citation>
    <scope>NUCLEOTIDE SEQUENCE [LARGE SCALE GENOMIC DNA]</scope>
    <source>
        <strain evidence="1 2">KACC 17005</strain>
    </source>
</reference>
<organism evidence="1 2">
    <name type="scientific">Paracidovorax citrulli</name>
    <name type="common">Acidovorax citrulli</name>
    <dbReference type="NCBI Taxonomy" id="80869"/>
    <lineage>
        <taxon>Bacteria</taxon>
        <taxon>Pseudomonadati</taxon>
        <taxon>Pseudomonadota</taxon>
        <taxon>Betaproteobacteria</taxon>
        <taxon>Burkholderiales</taxon>
        <taxon>Comamonadaceae</taxon>
        <taxon>Paracidovorax</taxon>
    </lineage>
</organism>
<dbReference type="GeneID" id="79792069"/>
<gene>
    <name evidence="1" type="ORF">QRO08_10475</name>
</gene>
<proteinExistence type="predicted"/>
<sequence length="264" mass="30299">MVGVIDTLGPGWDERWGPRDWGSEPMVRCSDGIVRRYPTFERRPDSNYLGQIETGLIYTAPSNRVTQRYGALEATGDHRQAFMVDGYAVSPIRIGSFDAYPMPNGRFMVPQPGFRDCTFACELMMRLDHQSISVDGGSGPRDKGRRRDMAEIVESLRENTGKEPHLFKWENVSYKKNLMGNLHQSRRDALRDLSKKIDQMGPCIFSKGGHVVMLDDVREHKGEFYLKIRDPFHAESVEFKDTKEFFRDQYGTKDNVGFEAIFLK</sequence>
<accession>A0ABY9AVZ3</accession>
<keyword evidence="2" id="KW-1185">Reference proteome</keyword>
<dbReference type="RefSeq" id="WP_133246181.1">
    <property type="nucleotide sequence ID" value="NZ_CP023687.1"/>
</dbReference>
<evidence type="ECO:0008006" key="3">
    <source>
        <dbReference type="Google" id="ProtNLM"/>
    </source>
</evidence>
<protein>
    <recommendedName>
        <fullName evidence="3">Peptidase C58 YopT-type domain-containing protein</fullName>
    </recommendedName>
</protein>
<dbReference type="EMBL" id="CP127363">
    <property type="protein sequence ID" value="WIY50960.1"/>
    <property type="molecule type" value="Genomic_DNA"/>
</dbReference>
<evidence type="ECO:0000313" key="2">
    <source>
        <dbReference type="Proteomes" id="UP001242732"/>
    </source>
</evidence>
<evidence type="ECO:0000313" key="1">
    <source>
        <dbReference type="EMBL" id="WIY50960.1"/>
    </source>
</evidence>
<name>A0ABY9AVZ3_PARCI</name>
<dbReference type="Proteomes" id="UP001242732">
    <property type="component" value="Chromosome"/>
</dbReference>